<evidence type="ECO:0000256" key="1">
    <source>
        <dbReference type="SAM" id="Phobius"/>
    </source>
</evidence>
<evidence type="ECO:0000313" key="2">
    <source>
        <dbReference type="EMBL" id="KAB2933587.1"/>
    </source>
</evidence>
<feature type="transmembrane region" description="Helical" evidence="1">
    <location>
        <begin position="43"/>
        <end position="62"/>
    </location>
</feature>
<feature type="transmembrane region" description="Helical" evidence="1">
    <location>
        <begin position="104"/>
        <end position="126"/>
    </location>
</feature>
<keyword evidence="1" id="KW-0812">Transmembrane</keyword>
<organism evidence="2 3">
    <name type="scientific">Leptonema illini</name>
    <dbReference type="NCBI Taxonomy" id="183"/>
    <lineage>
        <taxon>Bacteria</taxon>
        <taxon>Pseudomonadati</taxon>
        <taxon>Spirochaetota</taxon>
        <taxon>Spirochaetia</taxon>
        <taxon>Leptospirales</taxon>
        <taxon>Leptospiraceae</taxon>
        <taxon>Leptonema</taxon>
    </lineage>
</organism>
<evidence type="ECO:0000313" key="3">
    <source>
        <dbReference type="Proteomes" id="UP000460298"/>
    </source>
</evidence>
<protein>
    <submittedName>
        <fullName evidence="2">Uncharacterized protein</fullName>
    </submittedName>
</protein>
<accession>A0A833H2W8</accession>
<sequence length="128" mass="14790">MRQQKHNTGDTHDLPLLYQEKMYALKDILETSRLVELAGHAAILGYIVSTILGYMTYISLIADINNAHPENRISTFTQYPWKPFVVYFRHARLFPDDKVLRKGFIILGLIQITSVTGFFTALRYGFHL</sequence>
<keyword evidence="1" id="KW-0472">Membrane</keyword>
<comment type="caution">
    <text evidence="2">The sequence shown here is derived from an EMBL/GenBank/DDBJ whole genome shotgun (WGS) entry which is preliminary data.</text>
</comment>
<dbReference type="Proteomes" id="UP000460298">
    <property type="component" value="Unassembled WGS sequence"/>
</dbReference>
<gene>
    <name evidence="2" type="ORF">F9K24_07000</name>
</gene>
<name>A0A833H2W8_9LEPT</name>
<keyword evidence="1" id="KW-1133">Transmembrane helix</keyword>
<reference evidence="2 3" key="1">
    <citation type="submission" date="2019-10" db="EMBL/GenBank/DDBJ databases">
        <title>Extracellular Electron Transfer in a Candidatus Methanoperedens spp. Enrichment Culture.</title>
        <authorList>
            <person name="Berger S."/>
            <person name="Rangel Shaw D."/>
            <person name="Berben T."/>
            <person name="In 'T Zandt M."/>
            <person name="Frank J."/>
            <person name="Reimann J."/>
            <person name="Jetten M.S.M."/>
            <person name="Welte C.U."/>
        </authorList>
    </citation>
    <scope>NUCLEOTIDE SEQUENCE [LARGE SCALE GENOMIC DNA]</scope>
    <source>
        <strain evidence="2">SB12</strain>
    </source>
</reference>
<dbReference type="AlphaFoldDB" id="A0A833H2W8"/>
<proteinExistence type="predicted"/>
<dbReference type="EMBL" id="WBUI01000005">
    <property type="protein sequence ID" value="KAB2933587.1"/>
    <property type="molecule type" value="Genomic_DNA"/>
</dbReference>